<dbReference type="Proteomes" id="UP000036681">
    <property type="component" value="Unplaced"/>
</dbReference>
<proteinExistence type="predicted"/>
<accession>A0A0M3I0Q3</accession>
<sequence>MPTSLLYTSEQWVKRRDKVGDCSVDSLVREAKVRCVVQSGQKQQNQLSDELARNINEATLQKDPTGAQAPDASLKRVPILESSLAPPKASGINTGMGTADTFFDVG</sequence>
<name>A0A0M3I0Q3_ASCLU</name>
<evidence type="ECO:0000313" key="1">
    <source>
        <dbReference type="Proteomes" id="UP000036681"/>
    </source>
</evidence>
<organism evidence="1 2">
    <name type="scientific">Ascaris lumbricoides</name>
    <name type="common">Giant roundworm</name>
    <dbReference type="NCBI Taxonomy" id="6252"/>
    <lineage>
        <taxon>Eukaryota</taxon>
        <taxon>Metazoa</taxon>
        <taxon>Ecdysozoa</taxon>
        <taxon>Nematoda</taxon>
        <taxon>Chromadorea</taxon>
        <taxon>Rhabditida</taxon>
        <taxon>Spirurina</taxon>
        <taxon>Ascaridomorpha</taxon>
        <taxon>Ascaridoidea</taxon>
        <taxon>Ascarididae</taxon>
        <taxon>Ascaris</taxon>
    </lineage>
</organism>
<reference evidence="2" key="1">
    <citation type="submission" date="2017-02" db="UniProtKB">
        <authorList>
            <consortium name="WormBaseParasite"/>
        </authorList>
    </citation>
    <scope>IDENTIFICATION</scope>
</reference>
<protein>
    <submittedName>
        <fullName evidence="2">Uncharacterized protein</fullName>
    </submittedName>
</protein>
<dbReference type="WBParaSite" id="ALUE_0000974201-mRNA-1">
    <property type="protein sequence ID" value="ALUE_0000974201-mRNA-1"/>
    <property type="gene ID" value="ALUE_0000974201"/>
</dbReference>
<dbReference type="AlphaFoldDB" id="A0A0M3I0Q3"/>
<keyword evidence="1" id="KW-1185">Reference proteome</keyword>
<evidence type="ECO:0000313" key="2">
    <source>
        <dbReference type="WBParaSite" id="ALUE_0000974201-mRNA-1"/>
    </source>
</evidence>